<dbReference type="OrthoDB" id="17620at2759"/>
<dbReference type="AlphaFoldDB" id="A0A8J8SY47"/>
<keyword evidence="1" id="KW-0812">Transmembrane</keyword>
<reference evidence="2" key="1">
    <citation type="submission" date="2019-06" db="EMBL/GenBank/DDBJ databases">
        <authorList>
            <person name="Zheng W."/>
        </authorList>
    </citation>
    <scope>NUCLEOTIDE SEQUENCE</scope>
    <source>
        <strain evidence="2">QDHG01</strain>
    </source>
</reference>
<evidence type="ECO:0000313" key="3">
    <source>
        <dbReference type="Proteomes" id="UP000785679"/>
    </source>
</evidence>
<protein>
    <submittedName>
        <fullName evidence="2">Uncharacterized protein</fullName>
    </submittedName>
</protein>
<name>A0A8J8SY47_HALGN</name>
<accession>A0A8J8SY47</accession>
<evidence type="ECO:0000256" key="1">
    <source>
        <dbReference type="SAM" id="Phobius"/>
    </source>
</evidence>
<dbReference type="Proteomes" id="UP000785679">
    <property type="component" value="Unassembled WGS sequence"/>
</dbReference>
<comment type="caution">
    <text evidence="2">The sequence shown here is derived from an EMBL/GenBank/DDBJ whole genome shotgun (WGS) entry which is preliminary data.</text>
</comment>
<keyword evidence="1" id="KW-0472">Membrane</keyword>
<dbReference type="EMBL" id="RRYP01016819">
    <property type="protein sequence ID" value="TNV74586.1"/>
    <property type="molecule type" value="Genomic_DNA"/>
</dbReference>
<gene>
    <name evidence="2" type="ORF">FGO68_gene4121</name>
</gene>
<proteinExistence type="predicted"/>
<keyword evidence="1" id="KW-1133">Transmembrane helix</keyword>
<keyword evidence="3" id="KW-1185">Reference proteome</keyword>
<organism evidence="2 3">
    <name type="scientific">Halteria grandinella</name>
    <dbReference type="NCBI Taxonomy" id="5974"/>
    <lineage>
        <taxon>Eukaryota</taxon>
        <taxon>Sar</taxon>
        <taxon>Alveolata</taxon>
        <taxon>Ciliophora</taxon>
        <taxon>Intramacronucleata</taxon>
        <taxon>Spirotrichea</taxon>
        <taxon>Stichotrichia</taxon>
        <taxon>Sporadotrichida</taxon>
        <taxon>Halteriidae</taxon>
        <taxon>Halteria</taxon>
    </lineage>
</organism>
<evidence type="ECO:0000313" key="2">
    <source>
        <dbReference type="EMBL" id="TNV74586.1"/>
    </source>
</evidence>
<feature type="transmembrane region" description="Helical" evidence="1">
    <location>
        <begin position="29"/>
        <end position="55"/>
    </location>
</feature>
<sequence>MNHEVVNKFLFIQRYSIPLRIRSLQVLRLMICFTPFIQIFFQYFDFILILIQFLLQMDQNPNFEQDLIESEQAFIEQFDRNSANFHNGNPTVVPVGGQRVPDSMPTMYPQQVIENASQNVRIYNII</sequence>